<evidence type="ECO:0000313" key="4">
    <source>
        <dbReference type="EMBL" id="AOW05348.1"/>
    </source>
</evidence>
<accession>A0A1D8NI80</accession>
<dbReference type="CDD" id="cd01089">
    <property type="entry name" value="PA2G4-like"/>
    <property type="match status" value="1"/>
</dbReference>
<dbReference type="InterPro" id="IPR036390">
    <property type="entry name" value="WH_DNA-bd_sf"/>
</dbReference>
<dbReference type="InterPro" id="IPR036388">
    <property type="entry name" value="WH-like_DNA-bd_sf"/>
</dbReference>
<comment type="similarity">
    <text evidence="1">Belongs to the peptidase M24 family.</text>
</comment>
<sequence>MLHHVQSGDSNSNKPPSPKTRPNSRLQSVNGTAPQALARVLHLLLRTRLRSTLGTRLARDRSQLKKSLLHTATQHLHHTTKWPPRLTVSELSGCATVEPPTNTVNTTLANSEVVYKYRTAGEISAKVLEQVKALCVDGANLYDICVKGDELLVAETNKIFKGKKVTKGVAFPTAISPNNCVAHLSPISTDPEAKINLKTGDVIKVSLGAQIDGYGGVVADTLVVSGGPIAEGPITGKVADVISAAWYATEVAVRTIKPGNKNWDVTRNVEEVCKAYGCTPAEGMLTHQQGQNILDGKKQIILNPTEGQKQNFETFTFEADEVYGLDILVSTGDGKVKQGETRTTIYKKTDLTYQLKMRSSRAVFSEVQKKAGAFPFSVRVLEDPTKGRMGLQECKNHGLVIPYDVHYEKDGEIVAEFFTTVGVTKDGNIKLATAPQPDFSIVKSDKKIENEDLLKVLAEPLKLSKKERKAQEAASA</sequence>
<dbReference type="SUPFAM" id="SSF46785">
    <property type="entry name" value="Winged helix' DNA-binding domain"/>
    <property type="match status" value="1"/>
</dbReference>
<dbReference type="EMBL" id="CP017557">
    <property type="protein sequence ID" value="AOW05348.1"/>
    <property type="molecule type" value="Genomic_DNA"/>
</dbReference>
<name>A0A1D8NI80_YARLL</name>
<dbReference type="RefSeq" id="XP_068139089.1">
    <property type="nucleotide sequence ID" value="XM_068282988.1"/>
</dbReference>
<evidence type="ECO:0000256" key="2">
    <source>
        <dbReference type="SAM" id="MobiDB-lite"/>
    </source>
</evidence>
<dbReference type="InterPro" id="IPR036005">
    <property type="entry name" value="Creatinase/aminopeptidase-like"/>
</dbReference>
<feature type="compositionally biased region" description="Polar residues" evidence="2">
    <location>
        <begin position="7"/>
        <end position="31"/>
    </location>
</feature>
<dbReference type="Gene3D" id="1.10.10.10">
    <property type="entry name" value="Winged helix-like DNA-binding domain superfamily/Winged helix DNA-binding domain"/>
    <property type="match status" value="1"/>
</dbReference>
<dbReference type="Pfam" id="PF00557">
    <property type="entry name" value="Peptidase_M24"/>
    <property type="match status" value="1"/>
</dbReference>
<organism evidence="4 5">
    <name type="scientific">Yarrowia lipolytica</name>
    <name type="common">Candida lipolytica</name>
    <dbReference type="NCBI Taxonomy" id="4952"/>
    <lineage>
        <taxon>Eukaryota</taxon>
        <taxon>Fungi</taxon>
        <taxon>Dikarya</taxon>
        <taxon>Ascomycota</taxon>
        <taxon>Saccharomycotina</taxon>
        <taxon>Dipodascomycetes</taxon>
        <taxon>Dipodascales</taxon>
        <taxon>Dipodascales incertae sedis</taxon>
        <taxon>Yarrowia</taxon>
    </lineage>
</organism>
<dbReference type="PANTHER" id="PTHR10804">
    <property type="entry name" value="PROTEASE FAMILY M24 METHIONYL AMINOPEPTIDASE, AMINOPEPTIDASE P"/>
    <property type="match status" value="1"/>
</dbReference>
<feature type="domain" description="Peptidase M24" evidence="3">
    <location>
        <begin position="116"/>
        <end position="318"/>
    </location>
</feature>
<reference evidence="4 5" key="1">
    <citation type="journal article" date="2016" name="PLoS ONE">
        <title>Sequence Assembly of Yarrowia lipolytica Strain W29/CLIB89 Shows Transposable Element Diversity.</title>
        <authorList>
            <person name="Magnan C."/>
            <person name="Yu J."/>
            <person name="Chang I."/>
            <person name="Jahn E."/>
            <person name="Kanomata Y."/>
            <person name="Wu J."/>
            <person name="Zeller M."/>
            <person name="Oakes M."/>
            <person name="Baldi P."/>
            <person name="Sandmeyer S."/>
        </authorList>
    </citation>
    <scope>NUCLEOTIDE SEQUENCE [LARGE SCALE GENOMIC DNA]</scope>
    <source>
        <strain evidence="5">CLIB89(W29)</strain>
    </source>
</reference>
<feature type="region of interest" description="Disordered" evidence="2">
    <location>
        <begin position="1"/>
        <end position="31"/>
    </location>
</feature>
<proteinExistence type="inferred from homology"/>
<dbReference type="VEuPathDB" id="FungiDB:YALI1_E15991g"/>
<evidence type="ECO:0000313" key="5">
    <source>
        <dbReference type="Proteomes" id="UP000182444"/>
    </source>
</evidence>
<dbReference type="InterPro" id="IPR047113">
    <property type="entry name" value="PA2G4/ARX1"/>
</dbReference>
<dbReference type="VEuPathDB" id="FungiDB:YALI0_E13035g"/>
<dbReference type="Gene3D" id="3.90.230.10">
    <property type="entry name" value="Creatinase/methionine aminopeptidase superfamily"/>
    <property type="match status" value="1"/>
</dbReference>
<protein>
    <recommendedName>
        <fullName evidence="3">Peptidase M24 domain-containing protein</fullName>
    </recommendedName>
</protein>
<dbReference type="PANTHER" id="PTHR10804:SF11">
    <property type="entry name" value="PROLIFERATION-ASSOCIATED PROTEIN 2G4"/>
    <property type="match status" value="1"/>
</dbReference>
<dbReference type="eggNOG" id="KOG2776">
    <property type="taxonomic scope" value="Eukaryota"/>
</dbReference>
<dbReference type="NCBIfam" id="TIGR00495">
    <property type="entry name" value="crvDNA_42K"/>
    <property type="match status" value="1"/>
</dbReference>
<dbReference type="SUPFAM" id="SSF55920">
    <property type="entry name" value="Creatinase/aminopeptidase"/>
    <property type="match status" value="1"/>
</dbReference>
<dbReference type="InterPro" id="IPR000994">
    <property type="entry name" value="Pept_M24"/>
</dbReference>
<dbReference type="Proteomes" id="UP000182444">
    <property type="component" value="Chromosome 1E"/>
</dbReference>
<gene>
    <name evidence="4" type="ORF">YALI1_E15991g</name>
</gene>
<dbReference type="InterPro" id="IPR004545">
    <property type="entry name" value="PA2G4"/>
</dbReference>
<dbReference type="GeneID" id="2912015"/>
<dbReference type="FunFam" id="1.10.10.10:FF:000029">
    <property type="entry name" value="Proliferation-associated 2G4, a"/>
    <property type="match status" value="1"/>
</dbReference>
<evidence type="ECO:0000259" key="3">
    <source>
        <dbReference type="Pfam" id="PF00557"/>
    </source>
</evidence>
<evidence type="ECO:0000256" key="1">
    <source>
        <dbReference type="ARBA" id="ARBA00007319"/>
    </source>
</evidence>
<dbReference type="AlphaFoldDB" id="A0A1D8NI80"/>